<dbReference type="Proteomes" id="UP001652600">
    <property type="component" value="Chromosome 1"/>
</dbReference>
<gene>
    <name evidence="9" type="primary">LOC103492610</name>
    <name evidence="7" type="synonym">103492610</name>
</gene>
<evidence type="ECO:0000256" key="3">
    <source>
        <dbReference type="ARBA" id="ARBA00022896"/>
    </source>
</evidence>
<evidence type="ECO:0000256" key="5">
    <source>
        <dbReference type="RuleBase" id="RU003682"/>
    </source>
</evidence>
<proteinExistence type="inferred from homology"/>
<reference evidence="7" key="1">
    <citation type="submission" date="2023-03" db="UniProtKB">
        <authorList>
            <consortium name="EnsemblPlants"/>
        </authorList>
    </citation>
    <scope>IDENTIFICATION</scope>
</reference>
<dbReference type="InterPro" id="IPR050295">
    <property type="entry name" value="Plant_2OG-oxidoreductases"/>
</dbReference>
<dbReference type="EnsemblPlants" id="MELO3C015746.2.1">
    <property type="protein sequence ID" value="MELO3C015746.2.1"/>
    <property type="gene ID" value="MELO3C015746.2"/>
</dbReference>
<dbReference type="SMR" id="A0A1S3BR20"/>
<dbReference type="InParanoid" id="A0A1S3BR20"/>
<dbReference type="GeneID" id="103492610"/>
<evidence type="ECO:0000256" key="1">
    <source>
        <dbReference type="ARBA" id="ARBA00008056"/>
    </source>
</evidence>
<keyword evidence="8" id="KW-1185">Reference proteome</keyword>
<feature type="domain" description="Fe2OG dioxygenase" evidence="6">
    <location>
        <begin position="190"/>
        <end position="289"/>
    </location>
</feature>
<protein>
    <submittedName>
        <fullName evidence="9">Hyoscyamine 6-dioxygenase-like</fullName>
    </submittedName>
</protein>
<dbReference type="InterPro" id="IPR026992">
    <property type="entry name" value="DIOX_N"/>
</dbReference>
<dbReference type="AlphaFoldDB" id="A0A1S3BR20"/>
<dbReference type="PROSITE" id="PS51471">
    <property type="entry name" value="FE2OG_OXY"/>
    <property type="match status" value="1"/>
</dbReference>
<dbReference type="Pfam" id="PF14226">
    <property type="entry name" value="DIOX_N"/>
    <property type="match status" value="1"/>
</dbReference>
<dbReference type="Pfam" id="PF03171">
    <property type="entry name" value="2OG-FeII_Oxy"/>
    <property type="match status" value="1"/>
</dbReference>
<keyword evidence="4 5" id="KW-0408">Iron</keyword>
<dbReference type="InterPro" id="IPR044861">
    <property type="entry name" value="IPNS-like_FE2OG_OXY"/>
</dbReference>
<keyword evidence="3" id="KW-0847">Vitamin C</keyword>
<reference evidence="8" key="3">
    <citation type="submission" date="2025-05" db="UniProtKB">
        <authorList>
            <consortium name="RefSeq"/>
        </authorList>
    </citation>
    <scope>NUCLEOTIDE SEQUENCE [LARGE SCALE GENOMIC DNA]</scope>
</reference>
<dbReference type="OrthoDB" id="406156at2759"/>
<evidence type="ECO:0000313" key="8">
    <source>
        <dbReference type="Proteomes" id="UP001652600"/>
    </source>
</evidence>
<evidence type="ECO:0000256" key="4">
    <source>
        <dbReference type="ARBA" id="ARBA00023004"/>
    </source>
</evidence>
<dbReference type="SUPFAM" id="SSF51197">
    <property type="entry name" value="Clavaminate synthase-like"/>
    <property type="match status" value="1"/>
</dbReference>
<sequence length="341" mass="38526">MQQGDAKFVSNWETAESVPESYVYPPEKRPGNVVVPMAKAIPVIDLSICDRALLVRKILGASKESGFFQIINHGVSKRVSEATMRIFKEFHAMSGPEKAKECSKDPNRSCRVYTSSENYKKEQIHCWRDALIFNCHPLEKYVHFWPQNPPKYREVVGAYCVAMRKLVLEILELMSEGLGLGKGYLGGEMSENPLLLVNHYPPCPNPSLTLGLSQHCDPSLITILFQDVNGLQVLKDGQWIGVQPIDKAFVVNIGFVLQIITNGKLQAAEHRAVTNSKTSRQSLTYLVYPKDEATMEPAKCMINEANPPRYRSLNFKDFQRNYLPRAVDTKAVMQYIETNQS</sequence>
<evidence type="ECO:0000313" key="7">
    <source>
        <dbReference type="EnsemblPlants" id="MELO3C015746.2.1"/>
    </source>
</evidence>
<name>A0A1S3BR20_CUCME</name>
<keyword evidence="2 5" id="KW-0479">Metal-binding</keyword>
<dbReference type="PANTHER" id="PTHR47991">
    <property type="entry name" value="OXOGLUTARATE/IRON-DEPENDENT DIOXYGENASE"/>
    <property type="match status" value="1"/>
</dbReference>
<dbReference type="RefSeq" id="XP_008451261.1">
    <property type="nucleotide sequence ID" value="XM_008453039.2"/>
</dbReference>
<dbReference type="InterPro" id="IPR027443">
    <property type="entry name" value="IPNS-like_sf"/>
</dbReference>
<reference evidence="9" key="2">
    <citation type="submission" date="2025-04" db="UniProtKB">
        <authorList>
            <consortium name="RefSeq"/>
        </authorList>
    </citation>
    <scope>IDENTIFICATION</scope>
</reference>
<dbReference type="GO" id="GO:0016491">
    <property type="term" value="F:oxidoreductase activity"/>
    <property type="evidence" value="ECO:0007669"/>
    <property type="project" value="UniProtKB-KW"/>
</dbReference>
<evidence type="ECO:0000313" key="9">
    <source>
        <dbReference type="RefSeq" id="XP_008451261.1"/>
    </source>
</evidence>
<organism evidence="8 9">
    <name type="scientific">Cucumis melo</name>
    <name type="common">Muskmelon</name>
    <dbReference type="NCBI Taxonomy" id="3656"/>
    <lineage>
        <taxon>Eukaryota</taxon>
        <taxon>Viridiplantae</taxon>
        <taxon>Streptophyta</taxon>
        <taxon>Embryophyta</taxon>
        <taxon>Tracheophyta</taxon>
        <taxon>Spermatophyta</taxon>
        <taxon>Magnoliopsida</taxon>
        <taxon>eudicotyledons</taxon>
        <taxon>Gunneridae</taxon>
        <taxon>Pentapetalae</taxon>
        <taxon>rosids</taxon>
        <taxon>fabids</taxon>
        <taxon>Cucurbitales</taxon>
        <taxon>Cucurbitaceae</taxon>
        <taxon>Benincaseae</taxon>
        <taxon>Cucumis</taxon>
    </lineage>
</organism>
<dbReference type="eggNOG" id="KOG0143">
    <property type="taxonomic scope" value="Eukaryota"/>
</dbReference>
<dbReference type="Gramene" id="MELO3C015746.2.1">
    <property type="protein sequence ID" value="MELO3C015746.2.1"/>
    <property type="gene ID" value="MELO3C015746.2"/>
</dbReference>
<dbReference type="GO" id="GO:0031418">
    <property type="term" value="F:L-ascorbic acid binding"/>
    <property type="evidence" value="ECO:0007669"/>
    <property type="project" value="UniProtKB-KW"/>
</dbReference>
<dbReference type="KEGG" id="cmo:103492610"/>
<evidence type="ECO:0000256" key="2">
    <source>
        <dbReference type="ARBA" id="ARBA00022723"/>
    </source>
</evidence>
<accession>A0A1S3BR20</accession>
<keyword evidence="5" id="KW-0560">Oxidoreductase</keyword>
<dbReference type="GO" id="GO:0046872">
    <property type="term" value="F:metal ion binding"/>
    <property type="evidence" value="ECO:0007669"/>
    <property type="project" value="UniProtKB-KW"/>
</dbReference>
<dbReference type="Gene3D" id="2.60.120.330">
    <property type="entry name" value="B-lactam Antibiotic, Isopenicillin N Synthase, Chain"/>
    <property type="match status" value="1"/>
</dbReference>
<dbReference type="InterPro" id="IPR005123">
    <property type="entry name" value="Oxoglu/Fe-dep_dioxygenase_dom"/>
</dbReference>
<evidence type="ECO:0000259" key="6">
    <source>
        <dbReference type="PROSITE" id="PS51471"/>
    </source>
</evidence>
<comment type="similarity">
    <text evidence="1 5">Belongs to the iron/ascorbate-dependent oxidoreductase family.</text>
</comment>